<evidence type="ECO:0000313" key="2">
    <source>
        <dbReference type="EMBL" id="PJE78103.1"/>
    </source>
</evidence>
<comment type="caution">
    <text evidence="2">The sequence shown here is derived from an EMBL/GenBank/DDBJ whole genome shotgun (WGS) entry which is preliminary data.</text>
</comment>
<dbReference type="AlphaFoldDB" id="A0A2H9T4F7"/>
<evidence type="ECO:0000256" key="1">
    <source>
        <dbReference type="SAM" id="MobiDB-lite"/>
    </source>
</evidence>
<sequence>MIGSETLAQGRFHSFQREDRGAFGAHKSAGDEGSFVGAAAVSSVGSAVSGDLSCDRQFDSCGLSGEAGRHQISCTVRSRYPSPSVVSGNEFDHPSQTSSRQTECLGRYPLQASSDSSDREATEASLNFQIPTFVSPIPDHGLGSRCPISRLERDERLCVSSL</sequence>
<reference evidence="2" key="1">
    <citation type="journal article" date="2017" name="Appl. Environ. Microbiol.">
        <title>Molecular characterization of an Endozoicomonas-like organism causing infection in king scallop Pecten maximus L.</title>
        <authorList>
            <person name="Cano I."/>
            <person name="van Aerle R."/>
            <person name="Ross S."/>
            <person name="Verner-Jeffreys D.W."/>
            <person name="Paley R.K."/>
            <person name="Rimmer G."/>
            <person name="Ryder D."/>
            <person name="Hooper P."/>
            <person name="Stone D."/>
            <person name="Feist S.W."/>
        </authorList>
    </citation>
    <scope>NUCLEOTIDE SEQUENCE</scope>
</reference>
<protein>
    <submittedName>
        <fullName evidence="2">Uncharacterized protein</fullName>
    </submittedName>
</protein>
<feature type="region of interest" description="Disordered" evidence="1">
    <location>
        <begin position="81"/>
        <end position="103"/>
    </location>
</feature>
<organism evidence="2">
    <name type="scientific">invertebrate metagenome</name>
    <dbReference type="NCBI Taxonomy" id="1711999"/>
    <lineage>
        <taxon>unclassified sequences</taxon>
        <taxon>metagenomes</taxon>
        <taxon>organismal metagenomes</taxon>
    </lineage>
</organism>
<accession>A0A2H9T4F7</accession>
<dbReference type="EMBL" id="NSIT01000264">
    <property type="protein sequence ID" value="PJE78103.1"/>
    <property type="molecule type" value="Genomic_DNA"/>
</dbReference>
<name>A0A2H9T4F7_9ZZZZ</name>
<gene>
    <name evidence="2" type="ORF">CI610_02968</name>
</gene>
<proteinExistence type="predicted"/>